<feature type="compositionally biased region" description="Low complexity" evidence="6">
    <location>
        <begin position="1"/>
        <end position="11"/>
    </location>
</feature>
<keyword evidence="10" id="KW-1185">Reference proteome</keyword>
<evidence type="ECO:0000313" key="10">
    <source>
        <dbReference type="Proteomes" id="UP000326924"/>
    </source>
</evidence>
<dbReference type="Pfam" id="PF07690">
    <property type="entry name" value="MFS_1"/>
    <property type="match status" value="1"/>
</dbReference>
<dbReference type="Gene3D" id="1.20.1720.10">
    <property type="entry name" value="Multidrug resistance protein D"/>
    <property type="match status" value="1"/>
</dbReference>
<dbReference type="FunFam" id="1.20.1720.10:FF:000009">
    <property type="entry name" value="MFS multidrug transporter"/>
    <property type="match status" value="1"/>
</dbReference>
<comment type="caution">
    <text evidence="9">The sequence shown here is derived from an EMBL/GenBank/DDBJ whole genome shotgun (WGS) entry which is preliminary data.</text>
</comment>
<comment type="subcellular location">
    <subcellularLocation>
        <location evidence="1">Membrane</location>
        <topology evidence="1">Multi-pass membrane protein</topology>
    </subcellularLocation>
</comment>
<evidence type="ECO:0000256" key="6">
    <source>
        <dbReference type="SAM" id="MobiDB-lite"/>
    </source>
</evidence>
<gene>
    <name evidence="9" type="ORF">FN846DRAFT_771864</name>
</gene>
<feature type="domain" description="Major facilitator superfamily (MFS) profile" evidence="8">
    <location>
        <begin position="72"/>
        <end position="512"/>
    </location>
</feature>
<evidence type="ECO:0000256" key="1">
    <source>
        <dbReference type="ARBA" id="ARBA00004141"/>
    </source>
</evidence>
<dbReference type="Gene3D" id="1.20.1250.20">
    <property type="entry name" value="MFS general substrate transporter like domains"/>
    <property type="match status" value="1"/>
</dbReference>
<feature type="region of interest" description="Disordered" evidence="6">
    <location>
        <begin position="1"/>
        <end position="29"/>
    </location>
</feature>
<evidence type="ECO:0000313" key="9">
    <source>
        <dbReference type="EMBL" id="KAA8913644.1"/>
    </source>
</evidence>
<organism evidence="9 10">
    <name type="scientific">Sphaerosporella brunnea</name>
    <dbReference type="NCBI Taxonomy" id="1250544"/>
    <lineage>
        <taxon>Eukaryota</taxon>
        <taxon>Fungi</taxon>
        <taxon>Dikarya</taxon>
        <taxon>Ascomycota</taxon>
        <taxon>Pezizomycotina</taxon>
        <taxon>Pezizomycetes</taxon>
        <taxon>Pezizales</taxon>
        <taxon>Pyronemataceae</taxon>
        <taxon>Sphaerosporella</taxon>
    </lineage>
</organism>
<evidence type="ECO:0000259" key="8">
    <source>
        <dbReference type="PROSITE" id="PS50850"/>
    </source>
</evidence>
<dbReference type="OrthoDB" id="440553at2759"/>
<dbReference type="InParanoid" id="A0A5J5F9L6"/>
<keyword evidence="3 7" id="KW-0812">Transmembrane</keyword>
<proteinExistence type="predicted"/>
<feature type="transmembrane region" description="Helical" evidence="7">
    <location>
        <begin position="311"/>
        <end position="331"/>
    </location>
</feature>
<dbReference type="PROSITE" id="PS50850">
    <property type="entry name" value="MFS"/>
    <property type="match status" value="1"/>
</dbReference>
<dbReference type="PANTHER" id="PTHR23502">
    <property type="entry name" value="MAJOR FACILITATOR SUPERFAMILY"/>
    <property type="match status" value="1"/>
</dbReference>
<keyword evidence="2" id="KW-0813">Transport</keyword>
<sequence>MSLTAAEAEIAAETKRTDEDLDHASSDRDSIGEHGIEELHAGGGGDLEKTATLTRTESEAYSVFTVAQKWWIVTLIAVASFFSPLSATIYFPALSSLSKQLHVTTELINLTITSYMIFQAIAPTFFGELADGLGRRPVYIILFTIYLGANIALALQRSYAALLVLRMLQSTGSSGVIALANGVVADISHAGERGMYMGIVNIGAMTGPAIGPIVGGILDHELGWWWIFWLLVIMAGTFLTIVILVFPETGRKVVGNGSIPAQGINKSVLQLMRGQPKEQQQQCQTERFQRPPLRFPNPLVSVMLLFQKDMAIVLFTNSIFYTAFYTVMASLPTVYAEIYGFNPLQVGLCYIPLGVGSALSGVVTGKIIDRDYRIVAKQCGITMNRRKGDDMSKFPIERARLRSIFWMAGVYVAVLICYGWVLHSLAAPLVLTFIVGAFGTGLFTILSSLIVDLYPTKPSSATACNNLVRCLMGAGGTAVIESMLNAMGRGWCFTFVGLVCLLMSPILLVERRHGMKWRLARLERERRS</sequence>
<dbReference type="PANTHER" id="PTHR23502:SF51">
    <property type="entry name" value="QUINIDINE RESISTANCE PROTEIN 1-RELATED"/>
    <property type="match status" value="1"/>
</dbReference>
<evidence type="ECO:0000256" key="2">
    <source>
        <dbReference type="ARBA" id="ARBA00022448"/>
    </source>
</evidence>
<dbReference type="InterPro" id="IPR020846">
    <property type="entry name" value="MFS_dom"/>
</dbReference>
<dbReference type="GO" id="GO:0022857">
    <property type="term" value="F:transmembrane transporter activity"/>
    <property type="evidence" value="ECO:0007669"/>
    <property type="project" value="InterPro"/>
</dbReference>
<dbReference type="FunCoup" id="A0A5J5F9L6">
    <property type="interactions" value="56"/>
</dbReference>
<keyword evidence="4 7" id="KW-1133">Transmembrane helix</keyword>
<accession>A0A5J5F9L6</accession>
<name>A0A5J5F9L6_9PEZI</name>
<protein>
    <submittedName>
        <fullName evidence="9">Major facilitator superfamily domain-containing protein</fullName>
    </submittedName>
</protein>
<dbReference type="AlphaFoldDB" id="A0A5J5F9L6"/>
<feature type="transmembrane region" description="Helical" evidence="7">
    <location>
        <begin position="107"/>
        <end position="126"/>
    </location>
</feature>
<evidence type="ECO:0000256" key="7">
    <source>
        <dbReference type="SAM" id="Phobius"/>
    </source>
</evidence>
<dbReference type="SUPFAM" id="SSF103473">
    <property type="entry name" value="MFS general substrate transporter"/>
    <property type="match status" value="1"/>
</dbReference>
<keyword evidence="5 7" id="KW-0472">Membrane</keyword>
<dbReference type="InterPro" id="IPR011701">
    <property type="entry name" value="MFS"/>
</dbReference>
<feature type="transmembrane region" description="Helical" evidence="7">
    <location>
        <begin position="429"/>
        <end position="454"/>
    </location>
</feature>
<feature type="transmembrane region" description="Helical" evidence="7">
    <location>
        <begin position="490"/>
        <end position="509"/>
    </location>
</feature>
<evidence type="ECO:0000256" key="3">
    <source>
        <dbReference type="ARBA" id="ARBA00022692"/>
    </source>
</evidence>
<dbReference type="PRINTS" id="PR01036">
    <property type="entry name" value="TCRTETB"/>
</dbReference>
<evidence type="ECO:0000256" key="4">
    <source>
        <dbReference type="ARBA" id="ARBA00022989"/>
    </source>
</evidence>
<feature type="transmembrane region" description="Helical" evidence="7">
    <location>
        <begin position="224"/>
        <end position="246"/>
    </location>
</feature>
<feature type="transmembrane region" description="Helical" evidence="7">
    <location>
        <begin position="343"/>
        <end position="363"/>
    </location>
</feature>
<dbReference type="InterPro" id="IPR036259">
    <property type="entry name" value="MFS_trans_sf"/>
</dbReference>
<feature type="compositionally biased region" description="Basic and acidic residues" evidence="6">
    <location>
        <begin position="12"/>
        <end position="29"/>
    </location>
</feature>
<reference evidence="9 10" key="1">
    <citation type="submission" date="2019-09" db="EMBL/GenBank/DDBJ databases">
        <title>Draft genome of the ectomycorrhizal ascomycete Sphaerosporella brunnea.</title>
        <authorList>
            <consortium name="DOE Joint Genome Institute"/>
            <person name="Benucci G.M."/>
            <person name="Marozzi G."/>
            <person name="Antonielli L."/>
            <person name="Sanchez S."/>
            <person name="Marco P."/>
            <person name="Wang X."/>
            <person name="Falini L.B."/>
            <person name="Barry K."/>
            <person name="Haridas S."/>
            <person name="Lipzen A."/>
            <person name="Labutti K."/>
            <person name="Grigoriev I.V."/>
            <person name="Murat C."/>
            <person name="Martin F."/>
            <person name="Albertini E."/>
            <person name="Donnini D."/>
            <person name="Bonito G."/>
        </authorList>
    </citation>
    <scope>NUCLEOTIDE SEQUENCE [LARGE SCALE GENOMIC DNA]</scope>
    <source>
        <strain evidence="9 10">Sb_GMNB300</strain>
    </source>
</reference>
<feature type="transmembrane region" description="Helical" evidence="7">
    <location>
        <begin position="196"/>
        <end position="218"/>
    </location>
</feature>
<dbReference type="GO" id="GO:0005886">
    <property type="term" value="C:plasma membrane"/>
    <property type="evidence" value="ECO:0007669"/>
    <property type="project" value="TreeGrafter"/>
</dbReference>
<dbReference type="Proteomes" id="UP000326924">
    <property type="component" value="Unassembled WGS sequence"/>
</dbReference>
<dbReference type="EMBL" id="VXIS01000013">
    <property type="protein sequence ID" value="KAA8913644.1"/>
    <property type="molecule type" value="Genomic_DNA"/>
</dbReference>
<feature type="transmembrane region" description="Helical" evidence="7">
    <location>
        <begin position="70"/>
        <end position="95"/>
    </location>
</feature>
<feature type="transmembrane region" description="Helical" evidence="7">
    <location>
        <begin position="138"/>
        <end position="155"/>
    </location>
</feature>
<feature type="transmembrane region" description="Helical" evidence="7">
    <location>
        <begin position="403"/>
        <end position="423"/>
    </location>
</feature>
<evidence type="ECO:0000256" key="5">
    <source>
        <dbReference type="ARBA" id="ARBA00023136"/>
    </source>
</evidence>